<proteinExistence type="predicted"/>
<dbReference type="EMBL" id="LR134283">
    <property type="protein sequence ID" value="VED97114.1"/>
    <property type="molecule type" value="Genomic_DNA"/>
</dbReference>
<evidence type="ECO:0000313" key="2">
    <source>
        <dbReference type="Proteomes" id="UP000278419"/>
    </source>
</evidence>
<sequence>MSKTNEIIPAILRFPNDRVIIVDPEEEYADIGRAFGAQLIDIYPGTKTHFNLMDIPNLDKLRKEDKDFVGQKSSLIMGLFENILQEVTDDDVSLIDRV</sequence>
<dbReference type="Proteomes" id="UP000278419">
    <property type="component" value="Chromosome"/>
</dbReference>
<evidence type="ECO:0000313" key="1">
    <source>
        <dbReference type="EMBL" id="VED97114.1"/>
    </source>
</evidence>
<protein>
    <submittedName>
        <fullName evidence="1">Type IV secretory pathway, VirB4 components</fullName>
    </submittedName>
</protein>
<accession>A0A448AF97</accession>
<organism evidence="1 2">
    <name type="scientific">Streptococcus anginosus</name>
    <dbReference type="NCBI Taxonomy" id="1328"/>
    <lineage>
        <taxon>Bacteria</taxon>
        <taxon>Bacillati</taxon>
        <taxon>Bacillota</taxon>
        <taxon>Bacilli</taxon>
        <taxon>Lactobacillales</taxon>
        <taxon>Streptococcaceae</taxon>
        <taxon>Streptococcus</taxon>
        <taxon>Streptococcus anginosus group</taxon>
    </lineage>
</organism>
<gene>
    <name evidence="1" type="ORF">NCTC10713_00003</name>
</gene>
<name>A0A448AF97_STRAP</name>
<reference evidence="1 2" key="1">
    <citation type="submission" date="2018-12" db="EMBL/GenBank/DDBJ databases">
        <authorList>
            <consortium name="Pathogen Informatics"/>
        </authorList>
    </citation>
    <scope>NUCLEOTIDE SEQUENCE [LARGE SCALE GENOMIC DNA]</scope>
    <source>
        <strain evidence="1 2">NCTC10713</strain>
    </source>
</reference>
<dbReference type="AlphaFoldDB" id="A0A448AF97"/>